<reference evidence="4" key="1">
    <citation type="submission" date="2017-04" db="EMBL/GenBank/DDBJ databases">
        <title>Comparative genomics and description of representatives of a novel lineage of planctomycetes thriving in anoxic sediments.</title>
        <authorList>
            <person name="Spring S."/>
            <person name="Bunk B."/>
            <person name="Sproer C."/>
        </authorList>
    </citation>
    <scope>NUCLEOTIDE SEQUENCE [LARGE SCALE GENOMIC DNA]</scope>
    <source>
        <strain evidence="4">ST-PulAB-D4</strain>
    </source>
</reference>
<organism evidence="3 4">
    <name type="scientific">Sedimentisphaera salicampi</name>
    <dbReference type="NCBI Taxonomy" id="1941349"/>
    <lineage>
        <taxon>Bacteria</taxon>
        <taxon>Pseudomonadati</taxon>
        <taxon>Planctomycetota</taxon>
        <taxon>Phycisphaerae</taxon>
        <taxon>Sedimentisphaerales</taxon>
        <taxon>Sedimentisphaeraceae</taxon>
        <taxon>Sedimentisphaera</taxon>
    </lineage>
</organism>
<dbReference type="EMBL" id="CP021023">
    <property type="protein sequence ID" value="ARN57230.1"/>
    <property type="molecule type" value="Genomic_DNA"/>
</dbReference>
<gene>
    <name evidence="3" type="ORF">STSP1_01629</name>
</gene>
<dbReference type="AlphaFoldDB" id="A0A1W6LN53"/>
<evidence type="ECO:0000256" key="1">
    <source>
        <dbReference type="SAM" id="SignalP"/>
    </source>
</evidence>
<dbReference type="Pfam" id="PF07589">
    <property type="entry name" value="PEP-CTERM"/>
    <property type="match status" value="1"/>
</dbReference>
<dbReference type="Proteomes" id="UP000193334">
    <property type="component" value="Chromosome"/>
</dbReference>
<keyword evidence="1" id="KW-0732">Signal</keyword>
<dbReference type="InterPro" id="IPR013424">
    <property type="entry name" value="Ice-binding_C"/>
</dbReference>
<feature type="domain" description="Ice-binding protein C-terminal" evidence="2">
    <location>
        <begin position="204"/>
        <end position="225"/>
    </location>
</feature>
<dbReference type="RefSeq" id="WP_085755895.1">
    <property type="nucleotide sequence ID" value="NZ_CP021023.1"/>
</dbReference>
<feature type="signal peptide" evidence="1">
    <location>
        <begin position="1"/>
        <end position="19"/>
    </location>
</feature>
<protein>
    <submittedName>
        <fullName evidence="3">PEP-CTERM protein-sorting domain-containing protein</fullName>
    </submittedName>
</protein>
<evidence type="ECO:0000313" key="3">
    <source>
        <dbReference type="EMBL" id="ARN57230.1"/>
    </source>
</evidence>
<name>A0A1W6LN53_9BACT</name>
<proteinExistence type="predicted"/>
<dbReference type="KEGG" id="pbp:STSP1_01629"/>
<dbReference type="NCBIfam" id="TIGR02595">
    <property type="entry name" value="PEP_CTERM"/>
    <property type="match status" value="1"/>
</dbReference>
<feature type="chain" id="PRO_5012619492" evidence="1">
    <location>
        <begin position="20"/>
        <end position="226"/>
    </location>
</feature>
<evidence type="ECO:0000313" key="4">
    <source>
        <dbReference type="Proteomes" id="UP000193334"/>
    </source>
</evidence>
<accession>A0A1W6LN53</accession>
<keyword evidence="4" id="KW-1185">Reference proteome</keyword>
<evidence type="ECO:0000259" key="2">
    <source>
        <dbReference type="Pfam" id="PF07589"/>
    </source>
</evidence>
<dbReference type="STRING" id="1941349.STSP1_01629"/>
<sequence length="226" mass="24131" precursor="true">MANLKTTALVMLAAVSVQAAYVSVTFSATADSTNFGYTQGESYSFTWVVNDGFTGGGNDFFTTAEGGGENINYWEEYHASDPMLIADFSGDGLSGTYERASGPYGLIIAEDDDLKSISVADIYYGASGLTAQGSSLYGAGAKELEVTGFSNTFTGEFVNPAEYLAQREGTYDVTSGDLYLSFKDGVGAPTSFYFTPDEFTIEEVPEPATMALLGLGGLFIRRRRRA</sequence>